<dbReference type="InterPro" id="IPR028015">
    <property type="entry name" value="CCDC84-like"/>
</dbReference>
<feature type="compositionally biased region" description="Basic and acidic residues" evidence="1">
    <location>
        <begin position="302"/>
        <end position="311"/>
    </location>
</feature>
<feature type="compositionally biased region" description="Basic residues" evidence="1">
    <location>
        <begin position="361"/>
        <end position="381"/>
    </location>
</feature>
<feature type="compositionally biased region" description="Pro residues" evidence="1">
    <location>
        <begin position="402"/>
        <end position="417"/>
    </location>
</feature>
<dbReference type="SMART" id="SM00451">
    <property type="entry name" value="ZnF_U1"/>
    <property type="match status" value="2"/>
</dbReference>
<dbReference type="OrthoDB" id="1892805at2759"/>
<name>A0A080ZWH1_PHYNI</name>
<dbReference type="GO" id="GO:0003676">
    <property type="term" value="F:nucleic acid binding"/>
    <property type="evidence" value="ECO:0007669"/>
    <property type="project" value="InterPro"/>
</dbReference>
<feature type="compositionally biased region" description="Basic and acidic residues" evidence="1">
    <location>
        <begin position="319"/>
        <end position="331"/>
    </location>
</feature>
<feature type="domain" description="U1-type" evidence="2">
    <location>
        <begin position="57"/>
        <end position="90"/>
    </location>
</feature>
<dbReference type="EMBL" id="ANJA01002245">
    <property type="protein sequence ID" value="ETO70982.1"/>
    <property type="molecule type" value="Genomic_DNA"/>
</dbReference>
<feature type="domain" description="U1-type" evidence="2">
    <location>
        <begin position="7"/>
        <end position="39"/>
    </location>
</feature>
<dbReference type="Proteomes" id="UP000028582">
    <property type="component" value="Unassembled WGS sequence"/>
</dbReference>
<sequence length="474" mass="52902">MADDGVVEAPYCVVCRLSSTGKWRKHVFSRSHQKAAQQFLRHQVTRLQALRNTTNASEWLRCVFCDVSLTTADAPAHFGGDSHRKQVESFCRHHRCDADRQTRPQLWLNAEQRRELEATLTKKEAGEEDEEKQQGDAETVDQFANQRVEAFLSSAASRLEEVESKRRIAVEETHVDEAATREALLGPQLALTTGARRCKTLTSSEGVLQNPLGRHEGKRVWGGGIVKLRKSEWIPWAIDQLVKEEQADMQQSGVDNAFGIHRVTELARGDGLSSIGSVTCGASMRNVHTAAVPPWMVQTEEEYKQCNRREQATPSLTKENNKAEPKDRKRKDIFSELQAKTECGSDWLPNFGGVWQEGPRSKTKQAFRKAVKPAKPSRNRAPRSTAPSPQITVPPVKLQSPLSPPPLPPHPPTPPVPVDTSSNPQGEVPVSTLSESTQTQENKSKPANPLDAKKQLLLAQKERLRAKMAARRRQ</sequence>
<reference evidence="3 4" key="1">
    <citation type="submission" date="2013-11" db="EMBL/GenBank/DDBJ databases">
        <title>The Genome Sequence of Phytophthora parasitica P1976.</title>
        <authorList>
            <consortium name="The Broad Institute Genomics Platform"/>
            <person name="Russ C."/>
            <person name="Tyler B."/>
            <person name="Panabieres F."/>
            <person name="Shan W."/>
            <person name="Tripathy S."/>
            <person name="Grunwald N."/>
            <person name="Machado M."/>
            <person name="Johnson C.S."/>
            <person name="Walker B."/>
            <person name="Young S."/>
            <person name="Zeng Q."/>
            <person name="Gargeya S."/>
            <person name="Fitzgerald M."/>
            <person name="Haas B."/>
            <person name="Abouelleil A."/>
            <person name="Allen A.W."/>
            <person name="Alvarado L."/>
            <person name="Arachchi H.M."/>
            <person name="Berlin A.M."/>
            <person name="Chapman S.B."/>
            <person name="Gainer-Dewar J."/>
            <person name="Goldberg J."/>
            <person name="Griggs A."/>
            <person name="Gujja S."/>
            <person name="Hansen M."/>
            <person name="Howarth C."/>
            <person name="Imamovic A."/>
            <person name="Ireland A."/>
            <person name="Larimer J."/>
            <person name="McCowan C."/>
            <person name="Murphy C."/>
            <person name="Pearson M."/>
            <person name="Poon T.W."/>
            <person name="Priest M."/>
            <person name="Roberts A."/>
            <person name="Saif S."/>
            <person name="Shea T."/>
            <person name="Sisk P."/>
            <person name="Sykes S."/>
            <person name="Wortman J."/>
            <person name="Nusbaum C."/>
            <person name="Birren B."/>
        </authorList>
    </citation>
    <scope>NUCLEOTIDE SEQUENCE [LARGE SCALE GENOMIC DNA]</scope>
    <source>
        <strain evidence="3 4">P1976</strain>
    </source>
</reference>
<evidence type="ECO:0000259" key="2">
    <source>
        <dbReference type="SMART" id="SM00451"/>
    </source>
</evidence>
<proteinExistence type="predicted"/>
<dbReference type="InterPro" id="IPR003604">
    <property type="entry name" value="Matrin/U1-like-C_Znf_C2H2"/>
</dbReference>
<evidence type="ECO:0000313" key="3">
    <source>
        <dbReference type="EMBL" id="ETO70982.1"/>
    </source>
</evidence>
<dbReference type="Pfam" id="PF14968">
    <property type="entry name" value="CCDC84"/>
    <property type="match status" value="1"/>
</dbReference>
<dbReference type="PANTHER" id="PTHR31198">
    <property type="entry name" value="COILED-COIL DOMAIN-CONTAINING PROTEIN 84"/>
    <property type="match status" value="1"/>
</dbReference>
<feature type="compositionally biased region" description="Polar residues" evidence="1">
    <location>
        <begin position="431"/>
        <end position="441"/>
    </location>
</feature>
<comment type="caution">
    <text evidence="3">The sequence shown here is derived from an EMBL/GenBank/DDBJ whole genome shotgun (WGS) entry which is preliminary data.</text>
</comment>
<feature type="region of interest" description="Disordered" evidence="1">
    <location>
        <begin position="345"/>
        <end position="474"/>
    </location>
</feature>
<organism evidence="3 4">
    <name type="scientific">Phytophthora nicotianae P1976</name>
    <dbReference type="NCBI Taxonomy" id="1317066"/>
    <lineage>
        <taxon>Eukaryota</taxon>
        <taxon>Sar</taxon>
        <taxon>Stramenopiles</taxon>
        <taxon>Oomycota</taxon>
        <taxon>Peronosporomycetes</taxon>
        <taxon>Peronosporales</taxon>
        <taxon>Peronosporaceae</taxon>
        <taxon>Phytophthora</taxon>
    </lineage>
</organism>
<evidence type="ECO:0000313" key="4">
    <source>
        <dbReference type="Proteomes" id="UP000028582"/>
    </source>
</evidence>
<dbReference type="AlphaFoldDB" id="A0A080ZWH1"/>
<accession>A0A080ZWH1</accession>
<dbReference type="GO" id="GO:0008270">
    <property type="term" value="F:zinc ion binding"/>
    <property type="evidence" value="ECO:0007669"/>
    <property type="project" value="InterPro"/>
</dbReference>
<evidence type="ECO:0000256" key="1">
    <source>
        <dbReference type="SAM" id="MobiDB-lite"/>
    </source>
</evidence>
<protein>
    <recommendedName>
        <fullName evidence="2">U1-type domain-containing protein</fullName>
    </recommendedName>
</protein>
<dbReference type="PANTHER" id="PTHR31198:SF1">
    <property type="entry name" value="CENTROSOMAL AT-AC SPLICING FACTOR"/>
    <property type="match status" value="1"/>
</dbReference>
<gene>
    <name evidence="3" type="ORF">F444_12606</name>
</gene>
<feature type="region of interest" description="Disordered" evidence="1">
    <location>
        <begin position="302"/>
        <end position="331"/>
    </location>
</feature>